<proteinExistence type="predicted"/>
<reference evidence="1 2" key="1">
    <citation type="submission" date="2019-09" db="EMBL/GenBank/DDBJ databases">
        <title>Characterization of the phylogenetic diversity of two novel species belonging to the genus Bifidobacterium: Bifidobacterium cebidarum sp. nov. and Bifidobacterium leontopitheci sp. nov.</title>
        <authorList>
            <person name="Lugli G.A."/>
            <person name="Duranti S."/>
            <person name="Milani C."/>
            <person name="Turroni F."/>
            <person name="Ventura M."/>
        </authorList>
    </citation>
    <scope>NUCLEOTIDE SEQUENCE [LARGE SCALE GENOMIC DNA]</scope>
    <source>
        <strain evidence="1 2">DSM 100238</strain>
    </source>
</reference>
<evidence type="ECO:0000313" key="1">
    <source>
        <dbReference type="EMBL" id="KAB8292697.1"/>
    </source>
</evidence>
<protein>
    <submittedName>
        <fullName evidence="1">Uncharacterized protein</fullName>
    </submittedName>
</protein>
<dbReference type="AlphaFoldDB" id="A0A6A2W081"/>
<comment type="caution">
    <text evidence="1">The sequence shown here is derived from an EMBL/GenBank/DDBJ whole genome shotgun (WGS) entry which is preliminary data.</text>
</comment>
<gene>
    <name evidence="1" type="ORF">DSM100238_1782</name>
</gene>
<sequence length="170" mass="19213">MSEAVERRDVPEIGEFGPRTKRQYAALTGITGLRPPYVAKFFGITQQAVSRWERDGYRFPPREAWELVEGAMRAYLRTVDATVTGIENKYKPDQVKVLLTWYRNPAEYYKAHAGDDDGGVKHPEVMWALVDARMRGAATELMLDGYQVEFVHPGDMPDGHDDGVLVVPRG</sequence>
<organism evidence="1 2">
    <name type="scientific">Bifidobacterium apri</name>
    <dbReference type="NCBI Taxonomy" id="1769423"/>
    <lineage>
        <taxon>Bacteria</taxon>
        <taxon>Bacillati</taxon>
        <taxon>Actinomycetota</taxon>
        <taxon>Actinomycetes</taxon>
        <taxon>Bifidobacteriales</taxon>
        <taxon>Bifidobacteriaceae</taxon>
        <taxon>Bifidobacterium</taxon>
    </lineage>
</organism>
<dbReference type="RefSeq" id="WP_152356297.1">
    <property type="nucleotide sequence ID" value="NZ_JBHLXF010000001.1"/>
</dbReference>
<keyword evidence="2" id="KW-1185">Reference proteome</keyword>
<accession>A0A6A2W081</accession>
<dbReference type="EMBL" id="WBSO01000023">
    <property type="protein sequence ID" value="KAB8292697.1"/>
    <property type="molecule type" value="Genomic_DNA"/>
</dbReference>
<name>A0A6A2W081_9BIFI</name>
<evidence type="ECO:0000313" key="2">
    <source>
        <dbReference type="Proteomes" id="UP000440041"/>
    </source>
</evidence>
<dbReference type="Proteomes" id="UP000440041">
    <property type="component" value="Unassembled WGS sequence"/>
</dbReference>